<dbReference type="InterPro" id="IPR051177">
    <property type="entry name" value="CIK-Related_Protein"/>
</dbReference>
<dbReference type="AlphaFoldDB" id="A0A7R8W6R5"/>
<dbReference type="InterPro" id="IPR011989">
    <property type="entry name" value="ARM-like"/>
</dbReference>
<dbReference type="OrthoDB" id="9942861at2759"/>
<dbReference type="InterPro" id="IPR016024">
    <property type="entry name" value="ARM-type_fold"/>
</dbReference>
<protein>
    <submittedName>
        <fullName evidence="1">Uncharacterized protein</fullName>
    </submittedName>
</protein>
<reference evidence="1" key="1">
    <citation type="submission" date="2020-11" db="EMBL/GenBank/DDBJ databases">
        <authorList>
            <person name="Tran Van P."/>
        </authorList>
    </citation>
    <scope>NUCLEOTIDE SEQUENCE</scope>
</reference>
<organism evidence="1">
    <name type="scientific">Cyprideis torosa</name>
    <dbReference type="NCBI Taxonomy" id="163714"/>
    <lineage>
        <taxon>Eukaryota</taxon>
        <taxon>Metazoa</taxon>
        <taxon>Ecdysozoa</taxon>
        <taxon>Arthropoda</taxon>
        <taxon>Crustacea</taxon>
        <taxon>Oligostraca</taxon>
        <taxon>Ostracoda</taxon>
        <taxon>Podocopa</taxon>
        <taxon>Podocopida</taxon>
        <taxon>Cytherocopina</taxon>
        <taxon>Cytheroidea</taxon>
        <taxon>Cytherideidae</taxon>
        <taxon>Cyprideis</taxon>
    </lineage>
</organism>
<dbReference type="SUPFAM" id="SSF48371">
    <property type="entry name" value="ARM repeat"/>
    <property type="match status" value="1"/>
</dbReference>
<dbReference type="Gene3D" id="1.25.10.10">
    <property type="entry name" value="Leucine-rich Repeat Variant"/>
    <property type="match status" value="1"/>
</dbReference>
<proteinExistence type="predicted"/>
<accession>A0A7R8W6R5</accession>
<dbReference type="EMBL" id="OB660442">
    <property type="protein sequence ID" value="CAD7224795.1"/>
    <property type="molecule type" value="Genomic_DNA"/>
</dbReference>
<evidence type="ECO:0000313" key="1">
    <source>
        <dbReference type="EMBL" id="CAD7224795.1"/>
    </source>
</evidence>
<gene>
    <name evidence="1" type="ORF">CTOB1V02_LOCUS2748</name>
</gene>
<dbReference type="PANTHER" id="PTHR12984:SF15">
    <property type="entry name" value="PROTEIN-ASSOCIATING WITH THE CARBOXYL-TERMINAL DOMAIN OF EZRIN"/>
    <property type="match status" value="1"/>
</dbReference>
<name>A0A7R8W6R5_9CRUS</name>
<dbReference type="PANTHER" id="PTHR12984">
    <property type="entry name" value="SCY1-RELATED S/T PROTEIN KINASE-LIKE"/>
    <property type="match status" value="1"/>
</dbReference>
<sequence>MMFSDQPPQLDPPTPLADGTFGLDEDSFHEWLPSSGVLIGDGTDANDQGVTVFAWPTSQVKGGPGEGLARFLIKFRHPTMPKYISRWKWQGNHCLATVPITPLSELDCDAIPLLLKLAGAHSLLEALDFLHSRANVSPGPLSSVNVFIGRDGAWKLCSTREREADETNRRNDLRTLAQVLEDAAILGDSVADVEAVLPGVSDFLDALKSLSVPSARQLLSHPVFNHPFVETLNFLHQLPLKTEEETDNFFRSLIVRLSDVPESVIAVLLSESLLSRLVLLNDTARREFLPSFLSPKANQLPANSEGVTSDENVRPVLSTPLFLSHVLPRVQRILGIRDKPIRLAILENLHRFMSVVPRDLLRNDFLPHVLLGLQDSDDSLVSATLRTLSQLVPILGAAAVVGPRSRPIFFDGRPKVPLPSLCFSQSLANEARTGSDYIFSEEKESKVPLNLDSSLDFSVVLLAVIESGWGAVPLWYRIDWLGGRSMRPVRQLLGGSCSAVRHVALGLQSMSVQGAVRGRRKEEDIPSVLMAPKLSSISPADSLGRAAERIQKGKGLKSLAALIFQLWIGTHEDVGRIRGTKDQSGASSNFYEDESVRFSTTSLIPTLYDTTRRGGFVVCGTFQCVPLTASEGGTAIMCREDYTV</sequence>